<evidence type="ECO:0000313" key="3">
    <source>
        <dbReference type="Proteomes" id="UP001595456"/>
    </source>
</evidence>
<evidence type="ECO:0008006" key="4">
    <source>
        <dbReference type="Google" id="ProtNLM"/>
    </source>
</evidence>
<gene>
    <name evidence="2" type="ORF">ACFODU_15535</name>
</gene>
<dbReference type="RefSeq" id="WP_336924322.1">
    <property type="nucleotide sequence ID" value="NZ_JBANRO010000001.1"/>
</dbReference>
<dbReference type="EMBL" id="JBHRST010000022">
    <property type="protein sequence ID" value="MFC3099209.1"/>
    <property type="molecule type" value="Genomic_DNA"/>
</dbReference>
<dbReference type="SUPFAM" id="SSF49785">
    <property type="entry name" value="Galactose-binding domain-like"/>
    <property type="match status" value="1"/>
</dbReference>
<proteinExistence type="predicted"/>
<reference evidence="3" key="1">
    <citation type="journal article" date="2019" name="Int. J. Syst. Evol. Microbiol.">
        <title>The Global Catalogue of Microorganisms (GCM) 10K type strain sequencing project: providing services to taxonomists for standard genome sequencing and annotation.</title>
        <authorList>
            <consortium name="The Broad Institute Genomics Platform"/>
            <consortium name="The Broad Institute Genome Sequencing Center for Infectious Disease"/>
            <person name="Wu L."/>
            <person name="Ma J."/>
        </authorList>
    </citation>
    <scope>NUCLEOTIDE SEQUENCE [LARGE SCALE GENOMIC DNA]</scope>
    <source>
        <strain evidence="3">KCTC 52607</strain>
    </source>
</reference>
<organism evidence="2 3">
    <name type="scientific">Alteraurantiacibacter palmitatis</name>
    <dbReference type="NCBI Taxonomy" id="2054628"/>
    <lineage>
        <taxon>Bacteria</taxon>
        <taxon>Pseudomonadati</taxon>
        <taxon>Pseudomonadota</taxon>
        <taxon>Alphaproteobacteria</taxon>
        <taxon>Sphingomonadales</taxon>
        <taxon>Erythrobacteraceae</taxon>
        <taxon>Alteraurantiacibacter</taxon>
    </lineage>
</organism>
<dbReference type="Gene3D" id="2.60.120.260">
    <property type="entry name" value="Galactose-binding domain-like"/>
    <property type="match status" value="2"/>
</dbReference>
<dbReference type="InterPro" id="IPR008979">
    <property type="entry name" value="Galactose-bd-like_sf"/>
</dbReference>
<protein>
    <recommendedName>
        <fullName evidence="4">CBM-cenC domain-containing protein</fullName>
    </recommendedName>
</protein>
<dbReference type="Proteomes" id="UP001595456">
    <property type="component" value="Unassembled WGS sequence"/>
</dbReference>
<feature type="signal peptide" evidence="1">
    <location>
        <begin position="1"/>
        <end position="27"/>
    </location>
</feature>
<evidence type="ECO:0000313" key="2">
    <source>
        <dbReference type="EMBL" id="MFC3099209.1"/>
    </source>
</evidence>
<keyword evidence="1" id="KW-0732">Signal</keyword>
<name>A0ABV7EBI8_9SPHN</name>
<comment type="caution">
    <text evidence="2">The sequence shown here is derived from an EMBL/GenBank/DDBJ whole genome shotgun (WGS) entry which is preliminary data.</text>
</comment>
<evidence type="ECO:0000256" key="1">
    <source>
        <dbReference type="SAM" id="SignalP"/>
    </source>
</evidence>
<sequence length="373" mass="39050">MTLAIRTAGVGLAALALALSPSVPTLAQDADTAALLAEIDASLPGTLINDPTSLEWRTAGARLRTAAIVDPNIPGGGAATQYEVRRAGANPWDIQAYAPLTADIASGTQVTYGFWARTTASRAADGNGRVTVRVQRDADPWPGFGDTTFAIGPEWRWYEGTATANISIPRREAFLVFQMGAEQQTVEIGQTFVVAGADRILGNNARPTPTLPPQLEGRGTLISNPFVSDYSFIANAGTYVVRQEGTIWLGTAAQFTSPAVAPQAWDLQAAVPLTEAIAEGDQLEIAVAARTVSAATDDGRARIGVRVQQNVPPFGGFGDNTFSVGPNWQLVRVRTTATAAMAAGSAVVALHLGGAQQVVDIGPVYVVKLTAEQ</sequence>
<keyword evidence="3" id="KW-1185">Reference proteome</keyword>
<feature type="chain" id="PRO_5046909553" description="CBM-cenC domain-containing protein" evidence="1">
    <location>
        <begin position="28"/>
        <end position="373"/>
    </location>
</feature>
<accession>A0ABV7EBI8</accession>